<reference evidence="2 3" key="1">
    <citation type="submission" date="2018-12" db="EMBL/GenBank/DDBJ databases">
        <title>Deinococcus radiophilus ATCC 27603 genome sequencing and assembly.</title>
        <authorList>
            <person name="Maclea K.S."/>
            <person name="Maynard C.R."/>
        </authorList>
    </citation>
    <scope>NUCLEOTIDE SEQUENCE [LARGE SCALE GENOMIC DNA]</scope>
    <source>
        <strain evidence="2 3">ATCC 27603</strain>
    </source>
</reference>
<keyword evidence="1" id="KW-1133">Transmembrane helix</keyword>
<evidence type="ECO:0000256" key="1">
    <source>
        <dbReference type="SAM" id="Phobius"/>
    </source>
</evidence>
<dbReference type="Pfam" id="PF07784">
    <property type="entry name" value="DUF1622"/>
    <property type="match status" value="1"/>
</dbReference>
<protein>
    <submittedName>
        <fullName evidence="2">DUF1622 domain-containing protein</fullName>
    </submittedName>
</protein>
<gene>
    <name evidence="2" type="ORF">EJ104_05085</name>
</gene>
<dbReference type="Proteomes" id="UP000277766">
    <property type="component" value="Unassembled WGS sequence"/>
</dbReference>
<dbReference type="EMBL" id="RXPE01000007">
    <property type="protein sequence ID" value="RTR28365.1"/>
    <property type="molecule type" value="Genomic_DNA"/>
</dbReference>
<dbReference type="OrthoDB" id="9812897at2"/>
<dbReference type="PANTHER" id="PTHR38468:SF1">
    <property type="entry name" value="SLL0939 PROTEIN"/>
    <property type="match status" value="1"/>
</dbReference>
<organism evidence="2 3">
    <name type="scientific">Deinococcus radiophilus</name>
    <dbReference type="NCBI Taxonomy" id="32062"/>
    <lineage>
        <taxon>Bacteria</taxon>
        <taxon>Thermotogati</taxon>
        <taxon>Deinococcota</taxon>
        <taxon>Deinococci</taxon>
        <taxon>Deinococcales</taxon>
        <taxon>Deinococcaceae</taxon>
        <taxon>Deinococcus</taxon>
    </lineage>
</organism>
<keyword evidence="1" id="KW-0812">Transmembrane</keyword>
<comment type="caution">
    <text evidence="2">The sequence shown here is derived from an EMBL/GenBank/DDBJ whole genome shotgun (WGS) entry which is preliminary data.</text>
</comment>
<dbReference type="PANTHER" id="PTHR38468">
    <property type="entry name" value="SLL0939 PROTEIN"/>
    <property type="match status" value="1"/>
</dbReference>
<sequence length="123" mass="13729">MARGWILEAAHLVATLAELAAVVIVVAALLEGLWRSAKVFMQRDQVPDELKESLRLQLGRWLAIALEFLLAADIMLTAVAPTWEEIGKLAAIATIRTALNFFLQKEIEAHEQRHGRTTHPDHT</sequence>
<evidence type="ECO:0000313" key="3">
    <source>
        <dbReference type="Proteomes" id="UP000277766"/>
    </source>
</evidence>
<dbReference type="InterPro" id="IPR012427">
    <property type="entry name" value="DUF1622"/>
</dbReference>
<keyword evidence="1" id="KW-0472">Membrane</keyword>
<dbReference type="AlphaFoldDB" id="A0A431VYX3"/>
<proteinExistence type="predicted"/>
<evidence type="ECO:0000313" key="2">
    <source>
        <dbReference type="EMBL" id="RTR28365.1"/>
    </source>
</evidence>
<feature type="transmembrane region" description="Helical" evidence="1">
    <location>
        <begin position="12"/>
        <end position="34"/>
    </location>
</feature>
<accession>A0A431VYX3</accession>
<keyword evidence="3" id="KW-1185">Reference proteome</keyword>
<name>A0A431VYX3_9DEIO</name>